<dbReference type="InterPro" id="IPR032104">
    <property type="entry name" value="Spaetzle"/>
</dbReference>
<sequence length="409" mass="45798">MFSSCFVLVLLWGCYPPISGREQRFIFPDDKIVIPPPESFFVANLPPRQTKNSDAPPSESVTILKESTLEQELKIVSMDNTLSRGKDATKNEFFEKGNDEDQAEVQRTIEEVNIVLPFFDTQPRLPRPQGKIEASVPLGGAPANADGVRIALDESHNRPQKEHQEGHMGRQGQVQENPSGSILTRRPQKVVPGGQTATPYTPPVGSSPPRTSQSRPFGVSQPPSIGKADAVEEEMVVDEEEEEEEVAEHVEDLYDTQKRFEEESPLCSSVASYIYPKRAQNKDNHFKFIINVPEKSFVQAVRIERCRAPGDQCSLQGGISFADLGIQTVCRQKYIHRRMLALNEQGEEEVDLFKFPSCCVCHQIELTPFRSGSAPFHSSRRNGRSEDDFDGNFGQSTDITELNEFARTD</sequence>
<evidence type="ECO:0000259" key="6">
    <source>
        <dbReference type="Pfam" id="PF16077"/>
    </source>
</evidence>
<dbReference type="SUPFAM" id="SSF57501">
    <property type="entry name" value="Cystine-knot cytokines"/>
    <property type="match status" value="1"/>
</dbReference>
<feature type="region of interest" description="Disordered" evidence="4">
    <location>
        <begin position="156"/>
        <end position="234"/>
    </location>
</feature>
<dbReference type="EMBL" id="VCGU01000007">
    <property type="protein sequence ID" value="TRY73612.1"/>
    <property type="molecule type" value="Genomic_DNA"/>
</dbReference>
<evidence type="ECO:0000256" key="2">
    <source>
        <dbReference type="ARBA" id="ARBA00023157"/>
    </source>
</evidence>
<evidence type="ECO:0000313" key="8">
    <source>
        <dbReference type="Proteomes" id="UP000318571"/>
    </source>
</evidence>
<keyword evidence="8" id="KW-1185">Reference proteome</keyword>
<evidence type="ECO:0000256" key="4">
    <source>
        <dbReference type="SAM" id="MobiDB-lite"/>
    </source>
</evidence>
<dbReference type="AlphaFoldDB" id="A0A553P7E6"/>
<dbReference type="OMA" id="VCHQIEL"/>
<feature type="region of interest" description="Disordered" evidence="4">
    <location>
        <begin position="373"/>
        <end position="396"/>
    </location>
</feature>
<dbReference type="Pfam" id="PF16077">
    <property type="entry name" value="Spaetzle"/>
    <property type="match status" value="1"/>
</dbReference>
<keyword evidence="1 5" id="KW-0732">Signal</keyword>
<evidence type="ECO:0000256" key="1">
    <source>
        <dbReference type="ARBA" id="ARBA00022729"/>
    </source>
</evidence>
<keyword evidence="2" id="KW-1015">Disulfide bond</keyword>
<dbReference type="InterPro" id="IPR029034">
    <property type="entry name" value="Cystine-knot_cytokine"/>
</dbReference>
<gene>
    <name evidence="7" type="ORF">TCAL_01863</name>
</gene>
<dbReference type="GO" id="GO:0045087">
    <property type="term" value="P:innate immune response"/>
    <property type="evidence" value="ECO:0007669"/>
    <property type="project" value="TreeGrafter"/>
</dbReference>
<organism evidence="7 8">
    <name type="scientific">Tigriopus californicus</name>
    <name type="common">Marine copepod</name>
    <dbReference type="NCBI Taxonomy" id="6832"/>
    <lineage>
        <taxon>Eukaryota</taxon>
        <taxon>Metazoa</taxon>
        <taxon>Ecdysozoa</taxon>
        <taxon>Arthropoda</taxon>
        <taxon>Crustacea</taxon>
        <taxon>Multicrustacea</taxon>
        <taxon>Hexanauplia</taxon>
        <taxon>Copepoda</taxon>
        <taxon>Harpacticoida</taxon>
        <taxon>Harpacticidae</taxon>
        <taxon>Tigriopus</taxon>
    </lineage>
</organism>
<feature type="domain" description="Spaetzle" evidence="6">
    <location>
        <begin position="265"/>
        <end position="362"/>
    </location>
</feature>
<feature type="compositionally biased region" description="Basic and acidic residues" evidence="4">
    <location>
        <begin position="156"/>
        <end position="168"/>
    </location>
</feature>
<feature type="compositionally biased region" description="Polar residues" evidence="4">
    <location>
        <begin position="172"/>
        <end position="182"/>
    </location>
</feature>
<dbReference type="PANTHER" id="PTHR23199:SF12">
    <property type="entry name" value="NEUROTROPHIN 1-RELATED"/>
    <property type="match status" value="1"/>
</dbReference>
<dbReference type="GO" id="GO:0021556">
    <property type="term" value="P:central nervous system formation"/>
    <property type="evidence" value="ECO:0007669"/>
    <property type="project" value="TreeGrafter"/>
</dbReference>
<dbReference type="GO" id="GO:0008083">
    <property type="term" value="F:growth factor activity"/>
    <property type="evidence" value="ECO:0007669"/>
    <property type="project" value="TreeGrafter"/>
</dbReference>
<dbReference type="Gene3D" id="2.10.90.10">
    <property type="entry name" value="Cystine-knot cytokines"/>
    <property type="match status" value="1"/>
</dbReference>
<dbReference type="Proteomes" id="UP000318571">
    <property type="component" value="Chromosome 3"/>
</dbReference>
<keyword evidence="3" id="KW-0325">Glycoprotein</keyword>
<feature type="signal peptide" evidence="5">
    <location>
        <begin position="1"/>
        <end position="20"/>
    </location>
</feature>
<name>A0A553P7E6_TIGCA</name>
<comment type="caution">
    <text evidence="7">The sequence shown here is derived from an EMBL/GenBank/DDBJ whole genome shotgun (WGS) entry which is preliminary data.</text>
</comment>
<dbReference type="STRING" id="6832.A0A553P7E6"/>
<dbReference type="PANTHER" id="PTHR23199">
    <property type="entry name" value="NEUROTROPHIN 1-RELATED"/>
    <property type="match status" value="1"/>
</dbReference>
<proteinExistence type="predicted"/>
<evidence type="ECO:0000256" key="3">
    <source>
        <dbReference type="ARBA" id="ARBA00023180"/>
    </source>
</evidence>
<evidence type="ECO:0000256" key="5">
    <source>
        <dbReference type="SAM" id="SignalP"/>
    </source>
</evidence>
<reference evidence="7 8" key="1">
    <citation type="journal article" date="2018" name="Nat. Ecol. Evol.">
        <title>Genomic signatures of mitonuclear coevolution across populations of Tigriopus californicus.</title>
        <authorList>
            <person name="Barreto F.S."/>
            <person name="Watson E.T."/>
            <person name="Lima T.G."/>
            <person name="Willett C.S."/>
            <person name="Edmands S."/>
            <person name="Li W."/>
            <person name="Burton R.S."/>
        </authorList>
    </citation>
    <scope>NUCLEOTIDE SEQUENCE [LARGE SCALE GENOMIC DNA]</scope>
    <source>
        <strain evidence="7 8">San Diego</strain>
    </source>
</reference>
<feature type="chain" id="PRO_5022108561" description="Spaetzle domain-containing protein" evidence="5">
    <location>
        <begin position="21"/>
        <end position="409"/>
    </location>
</feature>
<dbReference type="GO" id="GO:0005121">
    <property type="term" value="F:Toll binding"/>
    <property type="evidence" value="ECO:0007669"/>
    <property type="project" value="TreeGrafter"/>
</dbReference>
<dbReference type="InterPro" id="IPR052444">
    <property type="entry name" value="Spz/Toll_ligand-like"/>
</dbReference>
<accession>A0A553P7E6</accession>
<protein>
    <recommendedName>
        <fullName evidence="6">Spaetzle domain-containing protein</fullName>
    </recommendedName>
</protein>
<dbReference type="GO" id="GO:0005615">
    <property type="term" value="C:extracellular space"/>
    <property type="evidence" value="ECO:0007669"/>
    <property type="project" value="UniProtKB-ARBA"/>
</dbReference>
<evidence type="ECO:0000313" key="7">
    <source>
        <dbReference type="EMBL" id="TRY73612.1"/>
    </source>
</evidence>